<dbReference type="EMBL" id="MU032350">
    <property type="protein sequence ID" value="KAF3762589.1"/>
    <property type="molecule type" value="Genomic_DNA"/>
</dbReference>
<sequence length="71" mass="8458">MCFGDGKKKKQYYYREEIYPSRPAPHHQYYQHTARVSRTSHHSSHSPRGSVYSSRGGPTVYEKRTTKKYYN</sequence>
<comment type="caution">
    <text evidence="2">The sequence shown here is derived from an EMBL/GenBank/DDBJ whole genome shotgun (WGS) entry which is preliminary data.</text>
</comment>
<evidence type="ECO:0000256" key="1">
    <source>
        <dbReference type="SAM" id="MobiDB-lite"/>
    </source>
</evidence>
<proteinExistence type="predicted"/>
<dbReference type="RefSeq" id="XP_040773568.1">
    <property type="nucleotide sequence ID" value="XM_040919791.1"/>
</dbReference>
<reference evidence="2" key="1">
    <citation type="journal article" date="2020" name="Phytopathology">
        <title>Genome sequence of the chestnut blight fungus Cryphonectria parasitica EP155: A fundamental resource for an archetypical invasive plant pathogen.</title>
        <authorList>
            <person name="Crouch J.A."/>
            <person name="Dawe A."/>
            <person name="Aerts A."/>
            <person name="Barry K."/>
            <person name="Churchill A.C.L."/>
            <person name="Grimwood J."/>
            <person name="Hillman B."/>
            <person name="Milgroom M.G."/>
            <person name="Pangilinan J."/>
            <person name="Smith M."/>
            <person name="Salamov A."/>
            <person name="Schmutz J."/>
            <person name="Yadav J."/>
            <person name="Grigoriev I.V."/>
            <person name="Nuss D."/>
        </authorList>
    </citation>
    <scope>NUCLEOTIDE SEQUENCE</scope>
    <source>
        <strain evidence="2">EP155</strain>
    </source>
</reference>
<protein>
    <submittedName>
        <fullName evidence="2">Uncharacterized protein</fullName>
    </submittedName>
</protein>
<name>A0A9P5CKT3_CRYP1</name>
<evidence type="ECO:0000313" key="3">
    <source>
        <dbReference type="Proteomes" id="UP000803844"/>
    </source>
</evidence>
<dbReference type="AlphaFoldDB" id="A0A9P5CKT3"/>
<evidence type="ECO:0000313" key="2">
    <source>
        <dbReference type="EMBL" id="KAF3762589.1"/>
    </source>
</evidence>
<feature type="region of interest" description="Disordered" evidence="1">
    <location>
        <begin position="23"/>
        <end position="71"/>
    </location>
</feature>
<dbReference type="GeneID" id="63836920"/>
<organism evidence="2 3">
    <name type="scientific">Cryphonectria parasitica (strain ATCC 38755 / EP155)</name>
    <dbReference type="NCBI Taxonomy" id="660469"/>
    <lineage>
        <taxon>Eukaryota</taxon>
        <taxon>Fungi</taxon>
        <taxon>Dikarya</taxon>
        <taxon>Ascomycota</taxon>
        <taxon>Pezizomycotina</taxon>
        <taxon>Sordariomycetes</taxon>
        <taxon>Sordariomycetidae</taxon>
        <taxon>Diaporthales</taxon>
        <taxon>Cryphonectriaceae</taxon>
        <taxon>Cryphonectria-Endothia species complex</taxon>
        <taxon>Cryphonectria</taxon>
    </lineage>
</organism>
<accession>A0A9P5CKT3</accession>
<gene>
    <name evidence="2" type="ORF">M406DRAFT_323622</name>
</gene>
<keyword evidence="3" id="KW-1185">Reference proteome</keyword>
<dbReference type="Proteomes" id="UP000803844">
    <property type="component" value="Unassembled WGS sequence"/>
</dbReference>